<protein>
    <submittedName>
        <fullName evidence="6">TetR/AcrR family transcriptional regulator</fullName>
    </submittedName>
</protein>
<feature type="DNA-binding region" description="H-T-H motif" evidence="4">
    <location>
        <begin position="37"/>
        <end position="56"/>
    </location>
</feature>
<sequence length="206" mass="22235">MERAKLPDIRCNRRSRPRILAAAEQLAATEQKAGPLTMEAIASAAGVTRRTLYNHFANLTELCMAASEPLFAHCAAVLPPLEADMRPIRMRLHALAVDVLGFQRDPLHGRLKAMVELQSGAIPSLAEAYRQRVSLPLRRLVATRLALPLHAAGTGTADAGDLLATLDAVERLDYFIADLSARGSNAIVVDLLVDRVGGSLPQRFAA</sequence>
<keyword evidence="7" id="KW-1185">Reference proteome</keyword>
<dbReference type="InterPro" id="IPR050109">
    <property type="entry name" value="HTH-type_TetR-like_transc_reg"/>
</dbReference>
<dbReference type="InterPro" id="IPR001647">
    <property type="entry name" value="HTH_TetR"/>
</dbReference>
<name>A0ABV6CRU4_9SPHN</name>
<dbReference type="RefSeq" id="WP_379486233.1">
    <property type="nucleotide sequence ID" value="NZ_JBHLWK010000007.1"/>
</dbReference>
<evidence type="ECO:0000259" key="5">
    <source>
        <dbReference type="PROSITE" id="PS50977"/>
    </source>
</evidence>
<dbReference type="PROSITE" id="PS50977">
    <property type="entry name" value="HTH_TETR_2"/>
    <property type="match status" value="1"/>
</dbReference>
<evidence type="ECO:0000256" key="3">
    <source>
        <dbReference type="ARBA" id="ARBA00023163"/>
    </source>
</evidence>
<keyword evidence="1" id="KW-0805">Transcription regulation</keyword>
<evidence type="ECO:0000313" key="6">
    <source>
        <dbReference type="EMBL" id="MFC0203458.1"/>
    </source>
</evidence>
<dbReference type="Gene3D" id="1.10.357.10">
    <property type="entry name" value="Tetracycline Repressor, domain 2"/>
    <property type="match status" value="1"/>
</dbReference>
<comment type="caution">
    <text evidence="6">The sequence shown here is derived from an EMBL/GenBank/DDBJ whole genome shotgun (WGS) entry which is preliminary data.</text>
</comment>
<dbReference type="EMBL" id="JBHLWK010000007">
    <property type="protein sequence ID" value="MFC0203458.1"/>
    <property type="molecule type" value="Genomic_DNA"/>
</dbReference>
<gene>
    <name evidence="6" type="ORF">ACFFJC_04130</name>
</gene>
<dbReference type="PANTHER" id="PTHR30055">
    <property type="entry name" value="HTH-TYPE TRANSCRIPTIONAL REGULATOR RUTR"/>
    <property type="match status" value="1"/>
</dbReference>
<dbReference type="Proteomes" id="UP001589798">
    <property type="component" value="Unassembled WGS sequence"/>
</dbReference>
<dbReference type="InterPro" id="IPR009057">
    <property type="entry name" value="Homeodomain-like_sf"/>
</dbReference>
<reference evidence="6 7" key="1">
    <citation type="submission" date="2024-09" db="EMBL/GenBank/DDBJ databases">
        <authorList>
            <person name="Sun Q."/>
            <person name="Mori K."/>
        </authorList>
    </citation>
    <scope>NUCLEOTIDE SEQUENCE [LARGE SCALE GENOMIC DNA]</scope>
    <source>
        <strain evidence="6 7">CCM 7706</strain>
    </source>
</reference>
<keyword evidence="2 4" id="KW-0238">DNA-binding</keyword>
<dbReference type="Pfam" id="PF00440">
    <property type="entry name" value="TetR_N"/>
    <property type="match status" value="1"/>
</dbReference>
<keyword evidence="3" id="KW-0804">Transcription</keyword>
<evidence type="ECO:0000256" key="4">
    <source>
        <dbReference type="PROSITE-ProRule" id="PRU00335"/>
    </source>
</evidence>
<dbReference type="PANTHER" id="PTHR30055:SF234">
    <property type="entry name" value="HTH-TYPE TRANSCRIPTIONAL REGULATOR BETI"/>
    <property type="match status" value="1"/>
</dbReference>
<proteinExistence type="predicted"/>
<feature type="domain" description="HTH tetR-type" evidence="5">
    <location>
        <begin position="13"/>
        <end position="74"/>
    </location>
</feature>
<accession>A0ABV6CRU4</accession>
<evidence type="ECO:0000256" key="2">
    <source>
        <dbReference type="ARBA" id="ARBA00023125"/>
    </source>
</evidence>
<evidence type="ECO:0000313" key="7">
    <source>
        <dbReference type="Proteomes" id="UP001589798"/>
    </source>
</evidence>
<dbReference type="SUPFAM" id="SSF46689">
    <property type="entry name" value="Homeodomain-like"/>
    <property type="match status" value="1"/>
</dbReference>
<organism evidence="6 7">
    <name type="scientific">Novosphingobium soli</name>
    <dbReference type="NCBI Taxonomy" id="574956"/>
    <lineage>
        <taxon>Bacteria</taxon>
        <taxon>Pseudomonadati</taxon>
        <taxon>Pseudomonadota</taxon>
        <taxon>Alphaproteobacteria</taxon>
        <taxon>Sphingomonadales</taxon>
        <taxon>Sphingomonadaceae</taxon>
        <taxon>Novosphingobium</taxon>
    </lineage>
</organism>
<evidence type="ECO:0000256" key="1">
    <source>
        <dbReference type="ARBA" id="ARBA00023015"/>
    </source>
</evidence>